<proteinExistence type="predicted"/>
<evidence type="ECO:0000259" key="6">
    <source>
        <dbReference type="PROSITE" id="PS50850"/>
    </source>
</evidence>
<feature type="transmembrane region" description="Helical" evidence="5">
    <location>
        <begin position="244"/>
        <end position="266"/>
    </location>
</feature>
<dbReference type="PANTHER" id="PTHR42910">
    <property type="entry name" value="TRANSPORTER SCO4007-RELATED"/>
    <property type="match status" value="1"/>
</dbReference>
<feature type="transmembrane region" description="Helical" evidence="5">
    <location>
        <begin position="367"/>
        <end position="389"/>
    </location>
</feature>
<keyword evidence="8" id="KW-1185">Reference proteome</keyword>
<organism evidence="7 8">
    <name type="scientific">Conyzicola lurida</name>
    <dbReference type="NCBI Taxonomy" id="1172621"/>
    <lineage>
        <taxon>Bacteria</taxon>
        <taxon>Bacillati</taxon>
        <taxon>Actinomycetota</taxon>
        <taxon>Actinomycetes</taxon>
        <taxon>Micrococcales</taxon>
        <taxon>Microbacteriaceae</taxon>
        <taxon>Conyzicola</taxon>
    </lineage>
</organism>
<feature type="transmembrane region" description="Helical" evidence="5">
    <location>
        <begin position="135"/>
        <end position="156"/>
    </location>
</feature>
<evidence type="ECO:0000313" key="7">
    <source>
        <dbReference type="EMBL" id="MBB5843886.1"/>
    </source>
</evidence>
<evidence type="ECO:0000256" key="5">
    <source>
        <dbReference type="SAM" id="Phobius"/>
    </source>
</evidence>
<keyword evidence="2 5" id="KW-0812">Transmembrane</keyword>
<accession>A0A841AQA4</accession>
<reference evidence="7 8" key="1">
    <citation type="submission" date="2020-08" db="EMBL/GenBank/DDBJ databases">
        <title>Sequencing the genomes of 1000 actinobacteria strains.</title>
        <authorList>
            <person name="Klenk H.-P."/>
        </authorList>
    </citation>
    <scope>NUCLEOTIDE SEQUENCE [LARGE SCALE GENOMIC DNA]</scope>
    <source>
        <strain evidence="7 8">DSM 105784</strain>
    </source>
</reference>
<dbReference type="PANTHER" id="PTHR42910:SF1">
    <property type="entry name" value="MAJOR FACILITATOR SUPERFAMILY (MFS) PROFILE DOMAIN-CONTAINING PROTEIN"/>
    <property type="match status" value="1"/>
</dbReference>
<name>A0A841AQA4_9MICO</name>
<dbReference type="GO" id="GO:0005886">
    <property type="term" value="C:plasma membrane"/>
    <property type="evidence" value="ECO:0007669"/>
    <property type="project" value="UniProtKB-SubCell"/>
</dbReference>
<feature type="domain" description="Major facilitator superfamily (MFS) profile" evidence="6">
    <location>
        <begin position="8"/>
        <end position="395"/>
    </location>
</feature>
<feature type="transmembrane region" description="Helical" evidence="5">
    <location>
        <begin position="302"/>
        <end position="319"/>
    </location>
</feature>
<keyword evidence="4 5" id="KW-0472">Membrane</keyword>
<gene>
    <name evidence="7" type="ORF">HD599_002209</name>
</gene>
<sequence>MGTDSWTWRTRLFSLAVVSAVSVSVLYLPQSLLTGIASSLGVEPVAAGIVATMVQVGYAVGIFFLVPLGDRVQPRRQITVQASLLAAALLLSAILPTVVCIAVGFFVVGLVANIAQLIIPTAAKLSPAGQGGATTSTLVGALLVGVFGGRILASLLIDAIGWRWVVAVFALLVLAAVPLVRRSLTADLHLSGAGRSHASLLASTLRLARTSPVLVQSAVMQFFVFGTFNLFWSSMVLHLTGGNYGWSVLGAGLFSLVGLAAGFATTQGGRFIDRFGPLRFAGVLFVVLLAATASAIVDSDSIWLFGATIFVVTLANQLIQSANQSRALAANPGATAGANTLFMVGMFLGGAAGATVGPLAFTAGGVPLVATVGVGFVTVAALVWALAWFTAPGRVTSTGSLPLPQNP</sequence>
<dbReference type="InterPro" id="IPR011701">
    <property type="entry name" value="MFS"/>
</dbReference>
<evidence type="ECO:0000256" key="2">
    <source>
        <dbReference type="ARBA" id="ARBA00022692"/>
    </source>
</evidence>
<dbReference type="InterPro" id="IPR020846">
    <property type="entry name" value="MFS_dom"/>
</dbReference>
<feature type="transmembrane region" description="Helical" evidence="5">
    <location>
        <begin position="213"/>
        <end position="232"/>
    </location>
</feature>
<keyword evidence="3 5" id="KW-1133">Transmembrane helix</keyword>
<evidence type="ECO:0000256" key="1">
    <source>
        <dbReference type="ARBA" id="ARBA00004651"/>
    </source>
</evidence>
<dbReference type="InterPro" id="IPR036259">
    <property type="entry name" value="MFS_trans_sf"/>
</dbReference>
<dbReference type="Proteomes" id="UP000536685">
    <property type="component" value="Unassembled WGS sequence"/>
</dbReference>
<dbReference type="Gene3D" id="1.20.1250.20">
    <property type="entry name" value="MFS general substrate transporter like domains"/>
    <property type="match status" value="1"/>
</dbReference>
<feature type="transmembrane region" description="Helical" evidence="5">
    <location>
        <begin position="340"/>
        <end position="361"/>
    </location>
</feature>
<dbReference type="PROSITE" id="PS50850">
    <property type="entry name" value="MFS"/>
    <property type="match status" value="1"/>
</dbReference>
<comment type="caution">
    <text evidence="7">The sequence shown here is derived from an EMBL/GenBank/DDBJ whole genome shotgun (WGS) entry which is preliminary data.</text>
</comment>
<evidence type="ECO:0000313" key="8">
    <source>
        <dbReference type="Proteomes" id="UP000536685"/>
    </source>
</evidence>
<comment type="subcellular location">
    <subcellularLocation>
        <location evidence="1">Cell membrane</location>
        <topology evidence="1">Multi-pass membrane protein</topology>
    </subcellularLocation>
</comment>
<dbReference type="SUPFAM" id="SSF103473">
    <property type="entry name" value="MFS general substrate transporter"/>
    <property type="match status" value="1"/>
</dbReference>
<feature type="transmembrane region" description="Helical" evidence="5">
    <location>
        <begin position="162"/>
        <end position="180"/>
    </location>
</feature>
<feature type="transmembrane region" description="Helical" evidence="5">
    <location>
        <begin position="278"/>
        <end position="296"/>
    </location>
</feature>
<feature type="transmembrane region" description="Helical" evidence="5">
    <location>
        <begin position="45"/>
        <end position="66"/>
    </location>
</feature>
<protein>
    <submittedName>
        <fullName evidence="7">Putative MFS family arabinose efflux permease</fullName>
    </submittedName>
</protein>
<dbReference type="EMBL" id="JACHMJ010000001">
    <property type="protein sequence ID" value="MBB5843886.1"/>
    <property type="molecule type" value="Genomic_DNA"/>
</dbReference>
<dbReference type="RefSeq" id="WP_184237446.1">
    <property type="nucleotide sequence ID" value="NZ_JACHMJ010000001.1"/>
</dbReference>
<feature type="transmembrane region" description="Helical" evidence="5">
    <location>
        <begin position="12"/>
        <end position="33"/>
    </location>
</feature>
<evidence type="ECO:0000256" key="4">
    <source>
        <dbReference type="ARBA" id="ARBA00023136"/>
    </source>
</evidence>
<dbReference type="AlphaFoldDB" id="A0A841AQA4"/>
<dbReference type="Pfam" id="PF07690">
    <property type="entry name" value="MFS_1"/>
    <property type="match status" value="1"/>
</dbReference>
<evidence type="ECO:0000256" key="3">
    <source>
        <dbReference type="ARBA" id="ARBA00022989"/>
    </source>
</evidence>
<dbReference type="GO" id="GO:0022857">
    <property type="term" value="F:transmembrane transporter activity"/>
    <property type="evidence" value="ECO:0007669"/>
    <property type="project" value="InterPro"/>
</dbReference>